<dbReference type="RefSeq" id="WP_228104915.1">
    <property type="nucleotide sequence ID" value="NZ_CP101637.1"/>
</dbReference>
<name>A0ABY9PYE8_9FIRM</name>
<protein>
    <submittedName>
        <fullName evidence="2">Uncharacterized protein</fullName>
    </submittedName>
</protein>
<evidence type="ECO:0000313" key="2">
    <source>
        <dbReference type="EMBL" id="WMT80687.1"/>
    </source>
</evidence>
<feature type="transmembrane region" description="Helical" evidence="1">
    <location>
        <begin position="37"/>
        <end position="56"/>
    </location>
</feature>
<keyword evidence="1" id="KW-1133">Transmembrane helix</keyword>
<organism evidence="2 3">
    <name type="scientific">Terrisporobacter mayombei</name>
    <dbReference type="NCBI Taxonomy" id="1541"/>
    <lineage>
        <taxon>Bacteria</taxon>
        <taxon>Bacillati</taxon>
        <taxon>Bacillota</taxon>
        <taxon>Clostridia</taxon>
        <taxon>Peptostreptococcales</taxon>
        <taxon>Peptostreptococcaceae</taxon>
        <taxon>Terrisporobacter</taxon>
    </lineage>
</organism>
<dbReference type="Proteomes" id="UP001235030">
    <property type="component" value="Chromosome"/>
</dbReference>
<feature type="transmembrane region" description="Helical" evidence="1">
    <location>
        <begin position="7"/>
        <end position="31"/>
    </location>
</feature>
<reference evidence="2 3" key="1">
    <citation type="submission" date="2022-07" db="EMBL/GenBank/DDBJ databases">
        <title>Genome sequence of Terrisporobacter mayombei DSM6539.</title>
        <authorList>
            <person name="Boeer T."/>
            <person name="Bengelsdorf F.R."/>
            <person name="Daniel R."/>
            <person name="Poehlein A."/>
        </authorList>
    </citation>
    <scope>NUCLEOTIDE SEQUENCE [LARGE SCALE GENOMIC DNA]</scope>
    <source>
        <strain evidence="2 3">DSM 6539</strain>
    </source>
</reference>
<evidence type="ECO:0000256" key="1">
    <source>
        <dbReference type="SAM" id="Phobius"/>
    </source>
</evidence>
<keyword evidence="1" id="KW-0812">Transmembrane</keyword>
<gene>
    <name evidence="2" type="ORF">TEMA_10080</name>
</gene>
<keyword evidence="3" id="KW-1185">Reference proteome</keyword>
<proteinExistence type="predicted"/>
<keyword evidence="1" id="KW-0472">Membrane</keyword>
<accession>A0ABY9PYE8</accession>
<dbReference type="EMBL" id="CP101637">
    <property type="protein sequence ID" value="WMT80687.1"/>
    <property type="molecule type" value="Genomic_DNA"/>
</dbReference>
<sequence>MKEKVITIVLACSYNGCLIVGLIGIILYAFGLQKCKNTASISIGIYLVLSILGKCLK</sequence>
<evidence type="ECO:0000313" key="3">
    <source>
        <dbReference type="Proteomes" id="UP001235030"/>
    </source>
</evidence>